<protein>
    <recommendedName>
        <fullName evidence="4">DUF4307 domain-containing protein</fullName>
    </recommendedName>
</protein>
<dbReference type="EMBL" id="CP001778">
    <property type="protein sequence ID" value="ADD40437.1"/>
    <property type="molecule type" value="Genomic_DNA"/>
</dbReference>
<proteinExistence type="predicted"/>
<accession>D3Q738</accession>
<keyword evidence="1" id="KW-1133">Transmembrane helix</keyword>
<dbReference type="STRING" id="446470.Snas_0725"/>
<evidence type="ECO:0000313" key="2">
    <source>
        <dbReference type="EMBL" id="ADD40437.1"/>
    </source>
</evidence>
<dbReference type="Proteomes" id="UP000000844">
    <property type="component" value="Chromosome"/>
</dbReference>
<dbReference type="RefSeq" id="WP_013016008.1">
    <property type="nucleotide sequence ID" value="NC_013947.1"/>
</dbReference>
<keyword evidence="3" id="KW-1185">Reference proteome</keyword>
<evidence type="ECO:0000256" key="1">
    <source>
        <dbReference type="SAM" id="Phobius"/>
    </source>
</evidence>
<dbReference type="OrthoDB" id="3542971at2"/>
<reference evidence="2 3" key="1">
    <citation type="journal article" date="2009" name="Stand. Genomic Sci.">
        <title>Complete genome sequence of Stackebrandtia nassauensis type strain (LLR-40K-21).</title>
        <authorList>
            <person name="Munk C."/>
            <person name="Lapidus A."/>
            <person name="Copeland A."/>
            <person name="Jando M."/>
            <person name="Mayilraj S."/>
            <person name="Glavina Del Rio T."/>
            <person name="Nolan M."/>
            <person name="Chen F."/>
            <person name="Lucas S."/>
            <person name="Tice H."/>
            <person name="Cheng J.F."/>
            <person name="Han C."/>
            <person name="Detter J.C."/>
            <person name="Bruce D."/>
            <person name="Goodwin L."/>
            <person name="Chain P."/>
            <person name="Pitluck S."/>
            <person name="Goker M."/>
            <person name="Ovchinikova G."/>
            <person name="Pati A."/>
            <person name="Ivanova N."/>
            <person name="Mavromatis K."/>
            <person name="Chen A."/>
            <person name="Palaniappan K."/>
            <person name="Land M."/>
            <person name="Hauser L."/>
            <person name="Chang Y.J."/>
            <person name="Jeffries C.D."/>
            <person name="Bristow J."/>
            <person name="Eisen J.A."/>
            <person name="Markowitz V."/>
            <person name="Hugenholtz P."/>
            <person name="Kyrpides N.C."/>
            <person name="Klenk H.P."/>
        </authorList>
    </citation>
    <scope>NUCLEOTIDE SEQUENCE [LARGE SCALE GENOMIC DNA]</scope>
    <source>
        <strain evidence="3">DSM 44728 / CIP 108903 / NRRL B-16338 / NBRC 102104 / LLR-40K-21</strain>
    </source>
</reference>
<dbReference type="AlphaFoldDB" id="D3Q738"/>
<evidence type="ECO:0000313" key="3">
    <source>
        <dbReference type="Proteomes" id="UP000000844"/>
    </source>
</evidence>
<dbReference type="KEGG" id="sna:Snas_0725"/>
<keyword evidence="1" id="KW-0472">Membrane</keyword>
<organism evidence="2 3">
    <name type="scientific">Stackebrandtia nassauensis (strain DSM 44728 / CIP 108903 / NRRL B-16338 / NBRC 102104 / LLR-40K-21)</name>
    <dbReference type="NCBI Taxonomy" id="446470"/>
    <lineage>
        <taxon>Bacteria</taxon>
        <taxon>Bacillati</taxon>
        <taxon>Actinomycetota</taxon>
        <taxon>Actinomycetes</taxon>
        <taxon>Glycomycetales</taxon>
        <taxon>Glycomycetaceae</taxon>
        <taxon>Stackebrandtia</taxon>
    </lineage>
</organism>
<feature type="transmembrane region" description="Helical" evidence="1">
    <location>
        <begin position="28"/>
        <end position="49"/>
    </location>
</feature>
<dbReference type="HOGENOM" id="CLU_121826_1_0_11"/>
<evidence type="ECO:0008006" key="4">
    <source>
        <dbReference type="Google" id="ProtNLM"/>
    </source>
</evidence>
<dbReference type="Pfam" id="PF14155">
    <property type="entry name" value="DUF4307"/>
    <property type="match status" value="1"/>
</dbReference>
<dbReference type="InterPro" id="IPR025443">
    <property type="entry name" value="DUF4307"/>
</dbReference>
<keyword evidence="1" id="KW-0812">Transmembrane</keyword>
<dbReference type="eggNOG" id="ENOG5031XGF">
    <property type="taxonomic scope" value="Bacteria"/>
</dbReference>
<sequence>MDETRTTAVRFPPGRYGRRREGRKAQKWVLAAIGSVFVAGGLFVSLSMYNQYGGTDFSHQVVGFDTAESSVSITFEVFKPEGQAAICQIRARSADGADVGQAEAEIPAAKSEVRVEYTLETSAKPVTGEVLRCYPAR</sequence>
<name>D3Q738_STANL</name>
<gene>
    <name evidence="2" type="ordered locus">Snas_0725</name>
</gene>